<evidence type="ECO:0000313" key="2">
    <source>
        <dbReference type="EMBL" id="EHL16284.1"/>
    </source>
</evidence>
<dbReference type="AlphaFoldDB" id="G9WYV2"/>
<dbReference type="Proteomes" id="UP000006437">
    <property type="component" value="Unassembled WGS sequence"/>
</dbReference>
<dbReference type="Pfam" id="PF05272">
    <property type="entry name" value="VapE-like_dom"/>
    <property type="match status" value="1"/>
</dbReference>
<dbReference type="InterPro" id="IPR007936">
    <property type="entry name" value="VapE-like_dom"/>
</dbReference>
<dbReference type="EMBL" id="AFZE01000004">
    <property type="protein sequence ID" value="EHL16284.1"/>
    <property type="molecule type" value="Genomic_DNA"/>
</dbReference>
<protein>
    <recommendedName>
        <fullName evidence="1">Virulence-associated protein E-like domain-containing protein</fullName>
    </recommendedName>
</protein>
<accession>G9WYV2</accession>
<dbReference type="PATRIC" id="fig|796937.3.peg.547"/>
<gene>
    <name evidence="2" type="ORF">HMPREF9629_01353</name>
</gene>
<dbReference type="BioCyc" id="EBAC796937-HMP:GMGH-1358-MONOMER"/>
<dbReference type="RefSeq" id="WP_009525586.1">
    <property type="nucleotide sequence ID" value="NZ_JH414553.1"/>
</dbReference>
<proteinExistence type="predicted"/>
<sequence length="199" mass="22961">MTDWLKFNDDELSDYLNRDLEYTDKGQIKSNTTNIITVLVNPLFCKEEQMIDGTIFFDTCSMTVRFFGTLKGEKQKENEIRKWNDHLTNLLGVEIEREFGIKYSKNRMDDAITFIAHKRAINLPAMYMKSLAYDGEGYISKLLPKYLGAEDTKLNAWIMEHMLVGMVKRVFNPGCKFDELMVLTGIQGVGDNAIMMIVQ</sequence>
<dbReference type="HOGENOM" id="CLU_031869_1_1_9"/>
<evidence type="ECO:0000313" key="3">
    <source>
        <dbReference type="Proteomes" id="UP000006437"/>
    </source>
</evidence>
<name>G9WYV2_9FIRM</name>
<comment type="caution">
    <text evidence="2">The sequence shown here is derived from an EMBL/GenBank/DDBJ whole genome shotgun (WGS) entry which is preliminary data.</text>
</comment>
<evidence type="ECO:0000259" key="1">
    <source>
        <dbReference type="Pfam" id="PF05272"/>
    </source>
</evidence>
<reference evidence="2 3" key="1">
    <citation type="submission" date="2011-08" db="EMBL/GenBank/DDBJ databases">
        <title>The Genome Sequence of Eubacteriaceae bacterium ACC19a.</title>
        <authorList>
            <consortium name="The Broad Institute Genome Sequencing Platform"/>
            <person name="Earl A."/>
            <person name="Ward D."/>
            <person name="Feldgarden M."/>
            <person name="Gevers D."/>
            <person name="Sizova M."/>
            <person name="Hazen A."/>
            <person name="Epstein S."/>
            <person name="Young S.K."/>
            <person name="Zeng Q."/>
            <person name="Gargeya S."/>
            <person name="Fitzgerald M."/>
            <person name="Haas B."/>
            <person name="Abouelleil A."/>
            <person name="Alvarado L."/>
            <person name="Arachchi H.M."/>
            <person name="Berlin A."/>
            <person name="Brown A."/>
            <person name="Chapman S.B."/>
            <person name="Chen Z."/>
            <person name="Dunbar C."/>
            <person name="Freedman E."/>
            <person name="Gearin G."/>
            <person name="Gellesch M."/>
            <person name="Goldberg J."/>
            <person name="Griggs A."/>
            <person name="Gujja S."/>
            <person name="Heiman D."/>
            <person name="Howarth C."/>
            <person name="Larson L."/>
            <person name="Lui A."/>
            <person name="MacDonald P.J.P."/>
            <person name="Montmayeur A."/>
            <person name="Murphy C."/>
            <person name="Neiman D."/>
            <person name="Pearson M."/>
            <person name="Priest M."/>
            <person name="Roberts A."/>
            <person name="Saif S."/>
            <person name="Shea T."/>
            <person name="Shenoy N."/>
            <person name="Sisk P."/>
            <person name="Stolte C."/>
            <person name="Sykes S."/>
            <person name="Wortman J."/>
            <person name="Nusbaum C."/>
            <person name="Birren B."/>
        </authorList>
    </citation>
    <scope>NUCLEOTIDE SEQUENCE [LARGE SCALE GENOMIC DNA]</scope>
    <source>
        <strain evidence="2 3">ACC19a</strain>
    </source>
</reference>
<feature type="domain" description="Virulence-associated protein E-like" evidence="1">
    <location>
        <begin position="129"/>
        <end position="190"/>
    </location>
</feature>
<organism evidence="2 3">
    <name type="scientific">Peptoanaerobacter stomatis</name>
    <dbReference type="NCBI Taxonomy" id="796937"/>
    <lineage>
        <taxon>Bacteria</taxon>
        <taxon>Bacillati</taxon>
        <taxon>Bacillota</taxon>
        <taxon>Clostridia</taxon>
        <taxon>Peptostreptococcales</taxon>
        <taxon>Filifactoraceae</taxon>
        <taxon>Peptoanaerobacter</taxon>
    </lineage>
</organism>